<name>A0A8K0UYM7_9AGAR</name>
<dbReference type="Proteomes" id="UP000813824">
    <property type="component" value="Unassembled WGS sequence"/>
</dbReference>
<feature type="region of interest" description="Disordered" evidence="1">
    <location>
        <begin position="265"/>
        <end position="331"/>
    </location>
</feature>
<feature type="compositionally biased region" description="Low complexity" evidence="1">
    <location>
        <begin position="265"/>
        <end position="276"/>
    </location>
</feature>
<protein>
    <submittedName>
        <fullName evidence="2">Uncharacterized protein</fullName>
    </submittedName>
</protein>
<feature type="compositionally biased region" description="Polar residues" evidence="1">
    <location>
        <begin position="1"/>
        <end position="12"/>
    </location>
</feature>
<feature type="compositionally biased region" description="Pro residues" evidence="1">
    <location>
        <begin position="310"/>
        <end position="323"/>
    </location>
</feature>
<sequence length="468" mass="49578">MATIPTPNSRASLLSGLRTGGVRSTSGPMGNVPHTAAPTGTFNVPRHPSAVYNGALYSAEEEDELADMVSHNLYINNANRMQQPMTAAVDGSANRFAQQQGMAAPMSPYINSQNQAQLQALQLQMMQVEIARLQALQAQQYQAELMAQAQRQRVPQQQPLRRSTVGFVPPATASPTQGSFDFRAAPANTQVRRAQQAEQLRARLGFSGEEQVPMTAALNGKFGMRAGYTAYDSEEDDFSSNMRNPPATPSYTTVISGGTSLGGVASANSNNSNSNAVPSKSDAAVSWRRGTTNNSVLKTRTSSAPLVKVTPPPSERVSPPPASSPIKTRPTPLTFINASAEALASAVIVNDGTDGDDSSSVSSRSGSSPSTPRSASSIGEMPPLSPREEASKKLYEGLGIGRPAPTTITVVAPTPAVQRLVSQPLRQPKGPPSNNDELAPKNFATRSRRKAIGALLGARERREVVEAY</sequence>
<dbReference type="OrthoDB" id="4092340at2759"/>
<gene>
    <name evidence="2" type="ORF">BXZ70DRAFT_426673</name>
</gene>
<dbReference type="EMBL" id="JAEVFJ010000003">
    <property type="protein sequence ID" value="KAH8106232.1"/>
    <property type="molecule type" value="Genomic_DNA"/>
</dbReference>
<comment type="caution">
    <text evidence="2">The sequence shown here is derived from an EMBL/GenBank/DDBJ whole genome shotgun (WGS) entry which is preliminary data.</text>
</comment>
<feature type="region of interest" description="Disordered" evidence="1">
    <location>
        <begin position="419"/>
        <end position="441"/>
    </location>
</feature>
<evidence type="ECO:0000313" key="2">
    <source>
        <dbReference type="EMBL" id="KAH8106232.1"/>
    </source>
</evidence>
<proteinExistence type="predicted"/>
<dbReference type="AlphaFoldDB" id="A0A8K0UYM7"/>
<accession>A0A8K0UYM7</accession>
<evidence type="ECO:0000313" key="3">
    <source>
        <dbReference type="Proteomes" id="UP000813824"/>
    </source>
</evidence>
<feature type="region of interest" description="Disordered" evidence="1">
    <location>
        <begin position="350"/>
        <end position="388"/>
    </location>
</feature>
<keyword evidence="3" id="KW-1185">Reference proteome</keyword>
<evidence type="ECO:0000256" key="1">
    <source>
        <dbReference type="SAM" id="MobiDB-lite"/>
    </source>
</evidence>
<organism evidence="2 3">
    <name type="scientific">Cristinia sonorae</name>
    <dbReference type="NCBI Taxonomy" id="1940300"/>
    <lineage>
        <taxon>Eukaryota</taxon>
        <taxon>Fungi</taxon>
        <taxon>Dikarya</taxon>
        <taxon>Basidiomycota</taxon>
        <taxon>Agaricomycotina</taxon>
        <taxon>Agaricomycetes</taxon>
        <taxon>Agaricomycetidae</taxon>
        <taxon>Agaricales</taxon>
        <taxon>Pleurotineae</taxon>
        <taxon>Stephanosporaceae</taxon>
        <taxon>Cristinia</taxon>
    </lineage>
</organism>
<feature type="compositionally biased region" description="Polar residues" evidence="1">
    <location>
        <begin position="289"/>
        <end position="304"/>
    </location>
</feature>
<feature type="region of interest" description="Disordered" evidence="1">
    <location>
        <begin position="1"/>
        <end position="31"/>
    </location>
</feature>
<feature type="compositionally biased region" description="Low complexity" evidence="1">
    <location>
        <begin position="358"/>
        <end position="377"/>
    </location>
</feature>
<reference evidence="2" key="1">
    <citation type="journal article" date="2021" name="New Phytol.">
        <title>Evolutionary innovations through gain and loss of genes in the ectomycorrhizal Boletales.</title>
        <authorList>
            <person name="Wu G."/>
            <person name="Miyauchi S."/>
            <person name="Morin E."/>
            <person name="Kuo A."/>
            <person name="Drula E."/>
            <person name="Varga T."/>
            <person name="Kohler A."/>
            <person name="Feng B."/>
            <person name="Cao Y."/>
            <person name="Lipzen A."/>
            <person name="Daum C."/>
            <person name="Hundley H."/>
            <person name="Pangilinan J."/>
            <person name="Johnson J."/>
            <person name="Barry K."/>
            <person name="LaButti K."/>
            <person name="Ng V."/>
            <person name="Ahrendt S."/>
            <person name="Min B."/>
            <person name="Choi I.G."/>
            <person name="Park H."/>
            <person name="Plett J.M."/>
            <person name="Magnuson J."/>
            <person name="Spatafora J.W."/>
            <person name="Nagy L.G."/>
            <person name="Henrissat B."/>
            <person name="Grigoriev I.V."/>
            <person name="Yang Z.L."/>
            <person name="Xu J."/>
            <person name="Martin F.M."/>
        </authorList>
    </citation>
    <scope>NUCLEOTIDE SEQUENCE</scope>
    <source>
        <strain evidence="2">KKN 215</strain>
    </source>
</reference>